<name>A0AAW1XWU4_RUBAR</name>
<dbReference type="EMBL" id="JBEDUW010000003">
    <property type="protein sequence ID" value="KAK9941062.1"/>
    <property type="molecule type" value="Genomic_DNA"/>
</dbReference>
<evidence type="ECO:0000256" key="2">
    <source>
        <dbReference type="ARBA" id="ARBA00023125"/>
    </source>
</evidence>
<dbReference type="PANTHER" id="PTHR10126">
    <property type="entry name" value="TATA-BOX BINDING PROTEIN"/>
    <property type="match status" value="1"/>
</dbReference>
<sequence>MMESQHTSSNIVPTIQNVISTFRDNERERDPKATVLIFASGKMVCTGAKSERLSELAARKCAQSILKMGFSVKFGDFKIQNIVANCDVKFPIRLSGLALANPGVSSYEPEVFRG</sequence>
<dbReference type="Gene3D" id="3.30.310.10">
    <property type="entry name" value="TATA-Binding Protein"/>
    <property type="match status" value="2"/>
</dbReference>
<evidence type="ECO:0000256" key="1">
    <source>
        <dbReference type="ARBA" id="ARBA00005560"/>
    </source>
</evidence>
<evidence type="ECO:0008006" key="6">
    <source>
        <dbReference type="Google" id="ProtNLM"/>
    </source>
</evidence>
<dbReference type="Pfam" id="PF00352">
    <property type="entry name" value="TBP"/>
    <property type="match status" value="2"/>
</dbReference>
<dbReference type="AlphaFoldDB" id="A0AAW1XWU4"/>
<dbReference type="GO" id="GO:0003677">
    <property type="term" value="F:DNA binding"/>
    <property type="evidence" value="ECO:0007669"/>
    <property type="project" value="UniProtKB-KW"/>
</dbReference>
<comment type="caution">
    <text evidence="4">The sequence shown here is derived from an EMBL/GenBank/DDBJ whole genome shotgun (WGS) entry which is preliminary data.</text>
</comment>
<keyword evidence="5" id="KW-1185">Reference proteome</keyword>
<organism evidence="4 5">
    <name type="scientific">Rubus argutus</name>
    <name type="common">Southern blackberry</name>
    <dbReference type="NCBI Taxonomy" id="59490"/>
    <lineage>
        <taxon>Eukaryota</taxon>
        <taxon>Viridiplantae</taxon>
        <taxon>Streptophyta</taxon>
        <taxon>Embryophyta</taxon>
        <taxon>Tracheophyta</taxon>
        <taxon>Spermatophyta</taxon>
        <taxon>Magnoliopsida</taxon>
        <taxon>eudicotyledons</taxon>
        <taxon>Gunneridae</taxon>
        <taxon>Pentapetalae</taxon>
        <taxon>rosids</taxon>
        <taxon>fabids</taxon>
        <taxon>Rosales</taxon>
        <taxon>Rosaceae</taxon>
        <taxon>Rosoideae</taxon>
        <taxon>Rosoideae incertae sedis</taxon>
        <taxon>Rubus</taxon>
    </lineage>
</organism>
<evidence type="ECO:0000313" key="5">
    <source>
        <dbReference type="Proteomes" id="UP001457282"/>
    </source>
</evidence>
<dbReference type="Proteomes" id="UP001457282">
    <property type="component" value="Unassembled WGS sequence"/>
</dbReference>
<protein>
    <recommendedName>
        <fullName evidence="6">TATA-box binding protein</fullName>
    </recommendedName>
</protein>
<keyword evidence="3" id="KW-0804">Transcription</keyword>
<proteinExistence type="inferred from homology"/>
<reference evidence="4 5" key="1">
    <citation type="journal article" date="2023" name="G3 (Bethesda)">
        <title>A chromosome-length genome assembly and annotation of blackberry (Rubus argutus, cv. 'Hillquist').</title>
        <authorList>
            <person name="Bruna T."/>
            <person name="Aryal R."/>
            <person name="Dudchenko O."/>
            <person name="Sargent D.J."/>
            <person name="Mead D."/>
            <person name="Buti M."/>
            <person name="Cavallini A."/>
            <person name="Hytonen T."/>
            <person name="Andres J."/>
            <person name="Pham M."/>
            <person name="Weisz D."/>
            <person name="Mascagni F."/>
            <person name="Usai G."/>
            <person name="Natali L."/>
            <person name="Bassil N."/>
            <person name="Fernandez G.E."/>
            <person name="Lomsadze A."/>
            <person name="Armour M."/>
            <person name="Olukolu B."/>
            <person name="Poorten T."/>
            <person name="Britton C."/>
            <person name="Davik J."/>
            <person name="Ashrafi H."/>
            <person name="Aiden E.L."/>
            <person name="Borodovsky M."/>
            <person name="Worthington M."/>
        </authorList>
    </citation>
    <scope>NUCLEOTIDE SEQUENCE [LARGE SCALE GENOMIC DNA]</scope>
    <source>
        <strain evidence="4">PI 553951</strain>
    </source>
</reference>
<evidence type="ECO:0000256" key="3">
    <source>
        <dbReference type="ARBA" id="ARBA00023163"/>
    </source>
</evidence>
<dbReference type="InterPro" id="IPR000814">
    <property type="entry name" value="TBP"/>
</dbReference>
<dbReference type="SUPFAM" id="SSF55945">
    <property type="entry name" value="TATA-box binding protein-like"/>
    <property type="match status" value="2"/>
</dbReference>
<evidence type="ECO:0000313" key="4">
    <source>
        <dbReference type="EMBL" id="KAK9941062.1"/>
    </source>
</evidence>
<dbReference type="InterPro" id="IPR012295">
    <property type="entry name" value="TBP_dom_sf"/>
</dbReference>
<dbReference type="PRINTS" id="PR00686">
    <property type="entry name" value="TIFACTORIID"/>
</dbReference>
<accession>A0AAW1XWU4</accession>
<comment type="similarity">
    <text evidence="1">Belongs to the TBP family.</text>
</comment>
<dbReference type="GO" id="GO:0006352">
    <property type="term" value="P:DNA-templated transcription initiation"/>
    <property type="evidence" value="ECO:0007669"/>
    <property type="project" value="InterPro"/>
</dbReference>
<keyword evidence="2" id="KW-0238">DNA-binding</keyword>
<gene>
    <name evidence="4" type="ORF">M0R45_017690</name>
</gene>